<dbReference type="PANTHER" id="PTHR13090:SF1">
    <property type="entry name" value="ARGININE-HYDROXYLASE NDUFAF5, MITOCHONDRIAL"/>
    <property type="match status" value="1"/>
</dbReference>
<reference evidence="4" key="1">
    <citation type="submission" date="2013-08" db="EMBL/GenBank/DDBJ databases">
        <title>Gene expansion shapes genome architecture in the human pathogen Lichtheimia corymbifera: an evolutionary genomics analysis in the ancient terrestrial Mucorales (Mucoromycotina).</title>
        <authorList>
            <person name="Schwartze V.U."/>
            <person name="Winter S."/>
            <person name="Shelest E."/>
            <person name="Marcet-Houben M."/>
            <person name="Horn F."/>
            <person name="Wehner S."/>
            <person name="Hoffmann K."/>
            <person name="Riege K."/>
            <person name="Sammeth M."/>
            <person name="Nowrousian M."/>
            <person name="Valiante V."/>
            <person name="Linde J."/>
            <person name="Jacobsen I.D."/>
            <person name="Marz M."/>
            <person name="Brakhage A.A."/>
            <person name="Gabaldon T."/>
            <person name="Bocker S."/>
            <person name="Voigt K."/>
        </authorList>
    </citation>
    <scope>NUCLEOTIDE SEQUENCE [LARGE SCALE GENOMIC DNA]</scope>
    <source>
        <strain evidence="4">FSU 9682</strain>
    </source>
</reference>
<proteinExistence type="predicted"/>
<dbReference type="Pfam" id="PF13489">
    <property type="entry name" value="Methyltransf_23"/>
    <property type="match status" value="1"/>
</dbReference>
<dbReference type="STRING" id="1263082.A0A068RHY9"/>
<dbReference type="SUPFAM" id="SSF53335">
    <property type="entry name" value="S-adenosyl-L-methionine-dependent methyltransferases"/>
    <property type="match status" value="1"/>
</dbReference>
<evidence type="ECO:0000256" key="1">
    <source>
        <dbReference type="ARBA" id="ARBA00022603"/>
    </source>
</evidence>
<accession>A0A068RHY9</accession>
<name>A0A068RHY9_9FUNG</name>
<dbReference type="GO" id="GO:0005739">
    <property type="term" value="C:mitochondrion"/>
    <property type="evidence" value="ECO:0007669"/>
    <property type="project" value="TreeGrafter"/>
</dbReference>
<keyword evidence="1" id="KW-0489">Methyltransferase</keyword>
<keyword evidence="2" id="KW-0808">Transferase</keyword>
<feature type="compositionally biased region" description="Polar residues" evidence="3">
    <location>
        <begin position="306"/>
        <end position="320"/>
    </location>
</feature>
<comment type="caution">
    <text evidence="4">The sequence shown here is derived from an EMBL/GenBank/DDBJ whole genome shotgun (WGS) entry which is preliminary data.</text>
</comment>
<dbReference type="Gene3D" id="3.40.50.150">
    <property type="entry name" value="Vaccinia Virus protein VP39"/>
    <property type="match status" value="1"/>
</dbReference>
<protein>
    <submittedName>
        <fullName evidence="4">S-adenosyl-l-methionine-dependentmethyltransferase</fullName>
    </submittedName>
</protein>
<organism evidence="4 5">
    <name type="scientific">Lichtheimia corymbifera JMRC:FSU:9682</name>
    <dbReference type="NCBI Taxonomy" id="1263082"/>
    <lineage>
        <taxon>Eukaryota</taxon>
        <taxon>Fungi</taxon>
        <taxon>Fungi incertae sedis</taxon>
        <taxon>Mucoromycota</taxon>
        <taxon>Mucoromycotina</taxon>
        <taxon>Mucoromycetes</taxon>
        <taxon>Mucorales</taxon>
        <taxon>Lichtheimiaceae</taxon>
        <taxon>Lichtheimia</taxon>
    </lineage>
</organism>
<evidence type="ECO:0000313" key="4">
    <source>
        <dbReference type="EMBL" id="CDH48541.1"/>
    </source>
</evidence>
<dbReference type="VEuPathDB" id="FungiDB:LCOR_00317.1"/>
<dbReference type="GO" id="GO:0008168">
    <property type="term" value="F:methyltransferase activity"/>
    <property type="evidence" value="ECO:0007669"/>
    <property type="project" value="UniProtKB-KW"/>
</dbReference>
<feature type="region of interest" description="Disordered" evidence="3">
    <location>
        <begin position="306"/>
        <end position="326"/>
    </location>
</feature>
<dbReference type="CDD" id="cd02440">
    <property type="entry name" value="AdoMet_MTases"/>
    <property type="match status" value="1"/>
</dbReference>
<evidence type="ECO:0000256" key="2">
    <source>
        <dbReference type="ARBA" id="ARBA00022679"/>
    </source>
</evidence>
<dbReference type="AlphaFoldDB" id="A0A068RHY9"/>
<dbReference type="GO" id="GO:0032259">
    <property type="term" value="P:methylation"/>
    <property type="evidence" value="ECO:0007669"/>
    <property type="project" value="UniProtKB-KW"/>
</dbReference>
<dbReference type="InterPro" id="IPR029063">
    <property type="entry name" value="SAM-dependent_MTases_sf"/>
</dbReference>
<dbReference type="PANTHER" id="PTHR13090">
    <property type="entry name" value="ARGININE-HYDROXYLASE NDUFAF5, MITOCHONDRIAL"/>
    <property type="match status" value="1"/>
</dbReference>
<dbReference type="GO" id="GO:0032981">
    <property type="term" value="P:mitochondrial respiratory chain complex I assembly"/>
    <property type="evidence" value="ECO:0007669"/>
    <property type="project" value="TreeGrafter"/>
</dbReference>
<evidence type="ECO:0000256" key="3">
    <source>
        <dbReference type="SAM" id="MobiDB-lite"/>
    </source>
</evidence>
<dbReference type="Proteomes" id="UP000027586">
    <property type="component" value="Unassembled WGS sequence"/>
</dbReference>
<gene>
    <name evidence="4" type="ORF">LCOR_00317.1</name>
</gene>
<dbReference type="OrthoDB" id="16816at2759"/>
<dbReference type="EMBL" id="CBTN010000001">
    <property type="protein sequence ID" value="CDH48541.1"/>
    <property type="molecule type" value="Genomic_DNA"/>
</dbReference>
<dbReference type="InterPro" id="IPR050602">
    <property type="entry name" value="Malonyl-ACP_OMT"/>
</dbReference>
<keyword evidence="5" id="KW-1185">Reference proteome</keyword>
<sequence>MLRSRLVQRTATTRLPWRRMYATASSSQTAPIFQVFNRDAKRRQKDRAAMDVESSRTVDYLRDEVAARVADRLADIKRDFHTVVDLGSGCGHIVKHLSKDNMKKLIMCDMSEQALKRDMDQYYPVEVERKVVDEEYLPFKEDSLEAVVSSMSMHWVNDLPGALIQVRKALEPDGVFVGAILGGDTLFELRTSLQLAETERESGVSPHVSPMTDSSDIARLLSRAGFVLTTVDVDEIQVNYPSMFELMDDLKAMGENNAVLTRRPMLHRDTLMAAAAIYKELHGNPDGTIPATFEIIYMIGWKPSATTPQPKKRGSATTSMKDVLEN</sequence>
<evidence type="ECO:0000313" key="5">
    <source>
        <dbReference type="Proteomes" id="UP000027586"/>
    </source>
</evidence>